<feature type="transmembrane region" description="Helical" evidence="1">
    <location>
        <begin position="127"/>
        <end position="148"/>
    </location>
</feature>
<evidence type="ECO:0000259" key="2">
    <source>
        <dbReference type="Pfam" id="PF02517"/>
    </source>
</evidence>
<accession>A0A060R628</accession>
<keyword evidence="3" id="KW-0378">Hydrolase</keyword>
<dbReference type="STRING" id="1433126.BN938_0234"/>
<feature type="transmembrane region" description="Helical" evidence="1">
    <location>
        <begin position="64"/>
        <end position="82"/>
    </location>
</feature>
<dbReference type="Pfam" id="PF02517">
    <property type="entry name" value="Rce1-like"/>
    <property type="match status" value="1"/>
</dbReference>
<dbReference type="HOGENOM" id="CLU_066413_1_0_10"/>
<dbReference type="GO" id="GO:0080120">
    <property type="term" value="P:CAAX-box protein maturation"/>
    <property type="evidence" value="ECO:0007669"/>
    <property type="project" value="UniProtKB-ARBA"/>
</dbReference>
<evidence type="ECO:0000313" key="4">
    <source>
        <dbReference type="Proteomes" id="UP000027616"/>
    </source>
</evidence>
<feature type="transmembrane region" description="Helical" evidence="1">
    <location>
        <begin position="212"/>
        <end position="233"/>
    </location>
</feature>
<proteinExistence type="predicted"/>
<dbReference type="eggNOG" id="COG1266">
    <property type="taxonomic scope" value="Bacteria"/>
</dbReference>
<organism evidence="3 4">
    <name type="scientific">Mucinivorans hirudinis</name>
    <dbReference type="NCBI Taxonomy" id="1433126"/>
    <lineage>
        <taxon>Bacteria</taxon>
        <taxon>Pseudomonadati</taxon>
        <taxon>Bacteroidota</taxon>
        <taxon>Bacteroidia</taxon>
        <taxon>Bacteroidales</taxon>
        <taxon>Rikenellaceae</taxon>
        <taxon>Mucinivorans</taxon>
    </lineage>
</organism>
<dbReference type="PANTHER" id="PTHR36435:SF1">
    <property type="entry name" value="CAAX AMINO TERMINAL PROTEASE FAMILY PROTEIN"/>
    <property type="match status" value="1"/>
</dbReference>
<keyword evidence="1" id="KW-0812">Transmembrane</keyword>
<dbReference type="PANTHER" id="PTHR36435">
    <property type="entry name" value="SLR1288 PROTEIN"/>
    <property type="match status" value="1"/>
</dbReference>
<dbReference type="GO" id="GO:0006508">
    <property type="term" value="P:proteolysis"/>
    <property type="evidence" value="ECO:0007669"/>
    <property type="project" value="UniProtKB-KW"/>
</dbReference>
<feature type="transmembrane region" description="Helical" evidence="1">
    <location>
        <begin position="22"/>
        <end position="43"/>
    </location>
</feature>
<feature type="transmembrane region" description="Helical" evidence="1">
    <location>
        <begin position="178"/>
        <end position="197"/>
    </location>
</feature>
<feature type="domain" description="CAAX prenyl protease 2/Lysostaphin resistance protein A-like" evidence="2">
    <location>
        <begin position="102"/>
        <end position="187"/>
    </location>
</feature>
<dbReference type="KEGG" id="rbc:BN938_0234"/>
<keyword evidence="4" id="KW-1185">Reference proteome</keyword>
<evidence type="ECO:0000313" key="3">
    <source>
        <dbReference type="EMBL" id="CDN30340.1"/>
    </source>
</evidence>
<dbReference type="PATRIC" id="fig|1433126.3.peg.232"/>
<keyword evidence="3" id="KW-0645">Protease</keyword>
<keyword evidence="1" id="KW-0472">Membrane</keyword>
<dbReference type="InterPro" id="IPR052710">
    <property type="entry name" value="CAAX_protease"/>
</dbReference>
<protein>
    <submittedName>
        <fullName evidence="3">Putative metal-dependent membrane protease</fullName>
    </submittedName>
</protein>
<evidence type="ECO:0000256" key="1">
    <source>
        <dbReference type="SAM" id="Phobius"/>
    </source>
</evidence>
<dbReference type="EMBL" id="HG934468">
    <property type="protein sequence ID" value="CDN30340.1"/>
    <property type="molecule type" value="Genomic_DNA"/>
</dbReference>
<reference evidence="3 4" key="1">
    <citation type="journal article" date="2015" name="Genome Announc.">
        <title>Complete Genome Sequence of the Novel Leech Symbiont Mucinivorans hirudinis M3T.</title>
        <authorList>
            <person name="Nelson M.C."/>
            <person name="Bomar L."/>
            <person name="Graf J."/>
        </authorList>
    </citation>
    <scope>NUCLEOTIDE SEQUENCE [LARGE SCALE GENOMIC DNA]</scope>
    <source>
        <strain evidence="4">M3</strain>
    </source>
</reference>
<sequence length="239" mass="26469">MTANMAVSWLIARYFAELSNGVVAFISYSSSALLTTIYTFAISRVTHISVPSLKIEIRKLNPRLIVAGFVLILAINIVISPLEEFIPDVYLDVLDKYMNYGFWAMLVAVAVAPIFEEFLFRGVIQTNLIAHFGVIKGIIFGAVIFGAMHIVPQQALNAAGVGLILGSIYYLTGSLNTVIAIHFINNGFTYLLFMLFSDTNQLEEYLFENTTIHIIAYATSLILLILAGGRVIYKVKSEK</sequence>
<dbReference type="AlphaFoldDB" id="A0A060R628"/>
<feature type="transmembrane region" description="Helical" evidence="1">
    <location>
        <begin position="102"/>
        <end position="120"/>
    </location>
</feature>
<keyword evidence="1" id="KW-1133">Transmembrane helix</keyword>
<name>A0A060R628_9BACT</name>
<dbReference type="Proteomes" id="UP000027616">
    <property type="component" value="Chromosome I"/>
</dbReference>
<dbReference type="GO" id="GO:0004175">
    <property type="term" value="F:endopeptidase activity"/>
    <property type="evidence" value="ECO:0007669"/>
    <property type="project" value="UniProtKB-ARBA"/>
</dbReference>
<gene>
    <name evidence="3" type="ORF">BN938_0234</name>
</gene>
<feature type="transmembrane region" description="Helical" evidence="1">
    <location>
        <begin position="154"/>
        <end position="171"/>
    </location>
</feature>
<dbReference type="InterPro" id="IPR003675">
    <property type="entry name" value="Rce1/LyrA-like_dom"/>
</dbReference>